<feature type="active site" description="Proton acceptor" evidence="2">
    <location>
        <position position="404"/>
    </location>
</feature>
<feature type="short sequence motif" description="GXSXG" evidence="2">
    <location>
        <begin position="272"/>
        <end position="276"/>
    </location>
</feature>
<dbReference type="NCBIfam" id="NF041079">
    <property type="entry name" value="CBASS_lipase"/>
    <property type="match status" value="1"/>
</dbReference>
<dbReference type="AlphaFoldDB" id="A0A1M6J004"/>
<evidence type="ECO:0000313" key="4">
    <source>
        <dbReference type="EMBL" id="SHJ39980.1"/>
    </source>
</evidence>
<dbReference type="PROSITE" id="PS51635">
    <property type="entry name" value="PNPLA"/>
    <property type="match status" value="1"/>
</dbReference>
<evidence type="ECO:0000256" key="2">
    <source>
        <dbReference type="PROSITE-ProRule" id="PRU01161"/>
    </source>
</evidence>
<organism evidence="4 5">
    <name type="scientific">Paraburkholderia terricola</name>
    <dbReference type="NCBI Taxonomy" id="169427"/>
    <lineage>
        <taxon>Bacteria</taxon>
        <taxon>Pseudomonadati</taxon>
        <taxon>Pseudomonadota</taxon>
        <taxon>Betaproteobacteria</taxon>
        <taxon>Burkholderiales</taxon>
        <taxon>Burkholderiaceae</taxon>
        <taxon>Paraburkholderia</taxon>
    </lineage>
</organism>
<keyword evidence="2" id="KW-0442">Lipid degradation</keyword>
<dbReference type="InterPro" id="IPR041160">
    <property type="entry name" value="LD_cluster2"/>
</dbReference>
<feature type="short sequence motif" description="GXGXXG" evidence="2">
    <location>
        <begin position="236"/>
        <end position="241"/>
    </location>
</feature>
<dbReference type="Proteomes" id="UP000184395">
    <property type="component" value="Unassembled WGS sequence"/>
</dbReference>
<dbReference type="PANTHER" id="PTHR24138">
    <property type="entry name" value="INTRACELLLAR PHOSPHOLIPASE A FAMILY"/>
    <property type="match status" value="1"/>
</dbReference>
<protein>
    <submittedName>
        <fullName evidence="4">Patatin-like phospholipase</fullName>
    </submittedName>
</protein>
<feature type="active site" description="Nucleophile" evidence="2">
    <location>
        <position position="274"/>
    </location>
</feature>
<evidence type="ECO:0000256" key="1">
    <source>
        <dbReference type="ARBA" id="ARBA00023098"/>
    </source>
</evidence>
<dbReference type="OrthoDB" id="9807112at2"/>
<dbReference type="InterPro" id="IPR047156">
    <property type="entry name" value="Teg/CotR/CapV-like"/>
</dbReference>
<dbReference type="Pfam" id="PF01734">
    <property type="entry name" value="Patatin"/>
    <property type="match status" value="1"/>
</dbReference>
<evidence type="ECO:0000313" key="5">
    <source>
        <dbReference type="Proteomes" id="UP000184395"/>
    </source>
</evidence>
<reference evidence="4 5" key="1">
    <citation type="submission" date="2016-11" db="EMBL/GenBank/DDBJ databases">
        <authorList>
            <person name="Jaros S."/>
            <person name="Januszkiewicz K."/>
            <person name="Wedrychowicz H."/>
        </authorList>
    </citation>
    <scope>NUCLEOTIDE SEQUENCE [LARGE SCALE GENOMIC DNA]</scope>
    <source>
        <strain evidence="4 5">LMG 20594</strain>
    </source>
</reference>
<evidence type="ECO:0000259" key="3">
    <source>
        <dbReference type="PROSITE" id="PS51635"/>
    </source>
</evidence>
<keyword evidence="2" id="KW-0378">Hydrolase</keyword>
<dbReference type="CDD" id="cd07199">
    <property type="entry name" value="Pat17_PNPLA8_PNPLA9_like"/>
    <property type="match status" value="1"/>
</dbReference>
<dbReference type="Pfam" id="PF18163">
    <property type="entry name" value="LD_cluster2"/>
    <property type="match status" value="1"/>
</dbReference>
<dbReference type="Gene3D" id="3.40.1090.10">
    <property type="entry name" value="Cytosolic phospholipase A2 catalytic domain"/>
    <property type="match status" value="1"/>
</dbReference>
<feature type="domain" description="PNPLA" evidence="3">
    <location>
        <begin position="232"/>
        <end position="417"/>
    </location>
</feature>
<name>A0A1M6J004_9BURK</name>
<dbReference type="InterPro" id="IPR002641">
    <property type="entry name" value="PNPLA_dom"/>
</dbReference>
<accession>A0A1M6J004</accession>
<dbReference type="GO" id="GO:0016787">
    <property type="term" value="F:hydrolase activity"/>
    <property type="evidence" value="ECO:0007669"/>
    <property type="project" value="UniProtKB-UniRule"/>
</dbReference>
<dbReference type="PANTHER" id="PTHR24138:SF10">
    <property type="entry name" value="PHOSPHOLIPASE A2"/>
    <property type="match status" value="1"/>
</dbReference>
<gene>
    <name evidence="4" type="ORF">SAMN05192548_1001305</name>
</gene>
<feature type="short sequence motif" description="DGA/G" evidence="2">
    <location>
        <begin position="404"/>
        <end position="406"/>
    </location>
</feature>
<dbReference type="GO" id="GO:0016042">
    <property type="term" value="P:lipid catabolic process"/>
    <property type="evidence" value="ECO:0007669"/>
    <property type="project" value="UniProtKB-UniRule"/>
</dbReference>
<dbReference type="EMBL" id="FRAB01000001">
    <property type="protein sequence ID" value="SHJ39980.1"/>
    <property type="molecule type" value="Genomic_DNA"/>
</dbReference>
<dbReference type="RefSeq" id="WP_073426882.1">
    <property type="nucleotide sequence ID" value="NZ_CADFGY010000003.1"/>
</dbReference>
<dbReference type="STRING" id="169427.SAMN05192548_1001305"/>
<dbReference type="InterPro" id="IPR016035">
    <property type="entry name" value="Acyl_Trfase/lysoPLipase"/>
</dbReference>
<sequence length="538" mass="58192">MASRQPLAGVRVHLSGSVPDTHNEEICLFVKRLCTTIFNEGGAVIHGSHPSFTKPLEEAARAFIDAGGEVGALTLVRAQKFAQTPEQIEEIEGQRQFAVVQVVPAEAEGEHGGELTPMRDWMAERSDVVVCVGGRWWDTNKAKAGVPTELDAMLDLGKPGFVVAGFGGAISSYLNDNPGLLSSLQNGLPDEENRKIAHETSVESIVGSIVNQLKRLPLVRRSVERGRNFRILALDGGGLRGTFTAAVLAKWDDMLGSGGGNSLVSHFDLVAGTSTGAILAIGLGLGIRPADILGFYREKGPQIFPKDRALRHWLRSKHESSTLRGLLQEVYKDRKMSESSCRLVIPTVRAKHGQAEALVTPHSPDRTAFRDISSVDAALASSAAPTYFDDSQWNGPIVPEAFLDGGVWANNPILPALAESVRYLKIPMDRIDVLSIGTLSSESDFTDSYGKGKLGWASHGADLFFAAQQHGALLLAESFLGPTRHLRVNQQTPMEVKLDDAEAIAEMAARGNEAGKDSFASVRSRFLDGMHAPDWKRY</sequence>
<keyword evidence="1 2" id="KW-0443">Lipid metabolism</keyword>
<proteinExistence type="predicted"/>
<dbReference type="SUPFAM" id="SSF52151">
    <property type="entry name" value="FabD/lysophospholipase-like"/>
    <property type="match status" value="1"/>
</dbReference>